<dbReference type="RefSeq" id="WP_189534442.1">
    <property type="nucleotide sequence ID" value="NZ_BMYX01000013.1"/>
</dbReference>
<keyword evidence="1" id="KW-0808">Transferase</keyword>
<evidence type="ECO:0000256" key="1">
    <source>
        <dbReference type="ARBA" id="ARBA00022679"/>
    </source>
</evidence>
<dbReference type="CDD" id="cd04301">
    <property type="entry name" value="NAT_SF"/>
    <property type="match status" value="1"/>
</dbReference>
<keyword evidence="2" id="KW-0012">Acyltransferase</keyword>
<dbReference type="SUPFAM" id="SSF55729">
    <property type="entry name" value="Acyl-CoA N-acyltransferases (Nat)"/>
    <property type="match status" value="1"/>
</dbReference>
<dbReference type="Gene3D" id="3.40.630.30">
    <property type="match status" value="1"/>
</dbReference>
<proteinExistence type="predicted"/>
<evidence type="ECO:0000313" key="4">
    <source>
        <dbReference type="EMBL" id="GGY19030.1"/>
    </source>
</evidence>
<dbReference type="InterPro" id="IPR050832">
    <property type="entry name" value="Bact_Acetyltransf"/>
</dbReference>
<dbReference type="InterPro" id="IPR000182">
    <property type="entry name" value="GNAT_dom"/>
</dbReference>
<protein>
    <recommendedName>
        <fullName evidence="3">N-acetyltransferase domain-containing protein</fullName>
    </recommendedName>
</protein>
<comment type="caution">
    <text evidence="4">The sequence shown here is derived from an EMBL/GenBank/DDBJ whole genome shotgun (WGS) entry which is preliminary data.</text>
</comment>
<organism evidence="4 5">
    <name type="scientific">Paludibacterium paludis</name>
    <dbReference type="NCBI Taxonomy" id="1225769"/>
    <lineage>
        <taxon>Bacteria</taxon>
        <taxon>Pseudomonadati</taxon>
        <taxon>Pseudomonadota</taxon>
        <taxon>Betaproteobacteria</taxon>
        <taxon>Neisseriales</taxon>
        <taxon>Chromobacteriaceae</taxon>
        <taxon>Paludibacterium</taxon>
    </lineage>
</organism>
<accession>A0A918P590</accession>
<sequence length="166" mass="18881">MRLNQLAIRAMDEEHVPGVCRLHDDRDVLDAHPGLALNSRRHWETWLAGANSRRFDLVALRAERVIGWAFLSLHPRERRNHCAEIHLAVARDERRTGAGSRLMAGLLILADDLALGRLEARVAVNNTVALDFLAHGGFEREGMLRESRRAGSRWLDEIVLARLMER</sequence>
<evidence type="ECO:0000256" key="2">
    <source>
        <dbReference type="ARBA" id="ARBA00023315"/>
    </source>
</evidence>
<dbReference type="GO" id="GO:0016747">
    <property type="term" value="F:acyltransferase activity, transferring groups other than amino-acyl groups"/>
    <property type="evidence" value="ECO:0007669"/>
    <property type="project" value="InterPro"/>
</dbReference>
<dbReference type="PANTHER" id="PTHR43877:SF1">
    <property type="entry name" value="ACETYLTRANSFERASE"/>
    <property type="match status" value="1"/>
</dbReference>
<dbReference type="AlphaFoldDB" id="A0A918P590"/>
<reference evidence="4" key="1">
    <citation type="journal article" date="2014" name="Int. J. Syst. Evol. Microbiol.">
        <title>Complete genome sequence of Corynebacterium casei LMG S-19264T (=DSM 44701T), isolated from a smear-ripened cheese.</title>
        <authorList>
            <consortium name="US DOE Joint Genome Institute (JGI-PGF)"/>
            <person name="Walter F."/>
            <person name="Albersmeier A."/>
            <person name="Kalinowski J."/>
            <person name="Ruckert C."/>
        </authorList>
    </citation>
    <scope>NUCLEOTIDE SEQUENCE</scope>
    <source>
        <strain evidence="4">KCTC 32182</strain>
    </source>
</reference>
<dbReference type="InterPro" id="IPR016181">
    <property type="entry name" value="Acyl_CoA_acyltransferase"/>
</dbReference>
<dbReference type="PROSITE" id="PS51186">
    <property type="entry name" value="GNAT"/>
    <property type="match status" value="1"/>
</dbReference>
<dbReference type="Pfam" id="PF00583">
    <property type="entry name" value="Acetyltransf_1"/>
    <property type="match status" value="1"/>
</dbReference>
<dbReference type="Proteomes" id="UP000645257">
    <property type="component" value="Unassembled WGS sequence"/>
</dbReference>
<dbReference type="PANTHER" id="PTHR43877">
    <property type="entry name" value="AMINOALKYLPHOSPHONATE N-ACETYLTRANSFERASE-RELATED-RELATED"/>
    <property type="match status" value="1"/>
</dbReference>
<gene>
    <name evidence="4" type="ORF">GCM10011289_23040</name>
</gene>
<feature type="domain" description="N-acetyltransferase" evidence="3">
    <location>
        <begin position="6"/>
        <end position="165"/>
    </location>
</feature>
<reference evidence="4" key="2">
    <citation type="submission" date="2020-09" db="EMBL/GenBank/DDBJ databases">
        <authorList>
            <person name="Sun Q."/>
            <person name="Kim S."/>
        </authorList>
    </citation>
    <scope>NUCLEOTIDE SEQUENCE</scope>
    <source>
        <strain evidence="4">KCTC 32182</strain>
    </source>
</reference>
<evidence type="ECO:0000259" key="3">
    <source>
        <dbReference type="PROSITE" id="PS51186"/>
    </source>
</evidence>
<name>A0A918P590_9NEIS</name>
<dbReference type="EMBL" id="BMYX01000013">
    <property type="protein sequence ID" value="GGY19030.1"/>
    <property type="molecule type" value="Genomic_DNA"/>
</dbReference>
<keyword evidence="5" id="KW-1185">Reference proteome</keyword>
<evidence type="ECO:0000313" key="5">
    <source>
        <dbReference type="Proteomes" id="UP000645257"/>
    </source>
</evidence>